<dbReference type="InterPro" id="IPR004408">
    <property type="entry name" value="Biotin_CoA_COase_ligase"/>
</dbReference>
<dbReference type="InterPro" id="IPR008988">
    <property type="entry name" value="Transcriptional_repressor_C"/>
</dbReference>
<dbReference type="InterPro" id="IPR030855">
    <property type="entry name" value="Bifunct_BirA"/>
</dbReference>
<name>A0A9E2KDN8_9FIRM</name>
<dbReference type="EMBL" id="JAHLFQ010000178">
    <property type="protein sequence ID" value="MBU3804627.1"/>
    <property type="molecule type" value="Genomic_DNA"/>
</dbReference>
<dbReference type="SUPFAM" id="SSF46785">
    <property type="entry name" value="Winged helix' DNA-binding domain"/>
    <property type="match status" value="1"/>
</dbReference>
<feature type="binding site" evidence="5">
    <location>
        <position position="186"/>
    </location>
    <ligand>
        <name>biotin</name>
        <dbReference type="ChEBI" id="CHEBI:57586"/>
    </ligand>
</feature>
<comment type="catalytic activity">
    <reaction evidence="5">
        <text>biotin + L-lysyl-[protein] + ATP = N(6)-biotinyl-L-lysyl-[protein] + AMP + diphosphate + H(+)</text>
        <dbReference type="Rhea" id="RHEA:11756"/>
        <dbReference type="Rhea" id="RHEA-COMP:9752"/>
        <dbReference type="Rhea" id="RHEA-COMP:10505"/>
        <dbReference type="ChEBI" id="CHEBI:15378"/>
        <dbReference type="ChEBI" id="CHEBI:29969"/>
        <dbReference type="ChEBI" id="CHEBI:30616"/>
        <dbReference type="ChEBI" id="CHEBI:33019"/>
        <dbReference type="ChEBI" id="CHEBI:57586"/>
        <dbReference type="ChEBI" id="CHEBI:83144"/>
        <dbReference type="ChEBI" id="CHEBI:456215"/>
        <dbReference type="EC" id="6.3.4.15"/>
    </reaction>
</comment>
<keyword evidence="5" id="KW-0678">Repressor</keyword>
<organism evidence="7 8">
    <name type="scientific">Candidatus Cellulosilyticum pullistercoris</name>
    <dbReference type="NCBI Taxonomy" id="2838521"/>
    <lineage>
        <taxon>Bacteria</taxon>
        <taxon>Bacillati</taxon>
        <taxon>Bacillota</taxon>
        <taxon>Clostridia</taxon>
        <taxon>Lachnospirales</taxon>
        <taxon>Cellulosilyticaceae</taxon>
        <taxon>Cellulosilyticum</taxon>
    </lineage>
</organism>
<dbReference type="Pfam" id="PF03099">
    <property type="entry name" value="BPL_LplA_LipB"/>
    <property type="match status" value="1"/>
</dbReference>
<comment type="caution">
    <text evidence="5">Lacks conserved residue(s) required for the propagation of feature annotation.</text>
</comment>
<dbReference type="InterPro" id="IPR013196">
    <property type="entry name" value="HTH_11"/>
</dbReference>
<keyword evidence="5" id="KW-0238">DNA-binding</keyword>
<dbReference type="Gene3D" id="2.30.30.100">
    <property type="match status" value="1"/>
</dbReference>
<comment type="function">
    <text evidence="5">Acts both as a biotin--[acetyl-CoA-carboxylase] ligase and a repressor.</text>
</comment>
<keyword evidence="2 5" id="KW-0547">Nucleotide-binding</keyword>
<dbReference type="Pfam" id="PF08279">
    <property type="entry name" value="HTH_11"/>
    <property type="match status" value="1"/>
</dbReference>
<dbReference type="Pfam" id="PF02237">
    <property type="entry name" value="BPL_C"/>
    <property type="match status" value="1"/>
</dbReference>
<dbReference type="GO" id="GO:0004077">
    <property type="term" value="F:biotin--[biotin carboxyl-carrier protein] ligase activity"/>
    <property type="evidence" value="ECO:0007669"/>
    <property type="project" value="UniProtKB-UniRule"/>
</dbReference>
<dbReference type="PANTHER" id="PTHR12835">
    <property type="entry name" value="BIOTIN PROTEIN LIGASE"/>
    <property type="match status" value="1"/>
</dbReference>
<feature type="domain" description="BPL/LPL catalytic" evidence="6">
    <location>
        <begin position="68"/>
        <end position="256"/>
    </location>
</feature>
<dbReference type="GO" id="GO:0016740">
    <property type="term" value="F:transferase activity"/>
    <property type="evidence" value="ECO:0007669"/>
    <property type="project" value="UniProtKB-ARBA"/>
</dbReference>
<comment type="similarity">
    <text evidence="5">Belongs to the biotin--protein ligase family.</text>
</comment>
<dbReference type="Gene3D" id="3.30.930.10">
    <property type="entry name" value="Bira Bifunctional Protein, Domain 2"/>
    <property type="match status" value="1"/>
</dbReference>
<reference evidence="7" key="2">
    <citation type="submission" date="2021-04" db="EMBL/GenBank/DDBJ databases">
        <authorList>
            <person name="Gilroy R."/>
        </authorList>
    </citation>
    <scope>NUCLEOTIDE SEQUENCE</scope>
    <source>
        <strain evidence="7">B5-657</strain>
    </source>
</reference>
<keyword evidence="4 5" id="KW-0092">Biotin</keyword>
<dbReference type="InterPro" id="IPR004143">
    <property type="entry name" value="BPL_LPL_catalytic"/>
</dbReference>
<evidence type="ECO:0000256" key="3">
    <source>
        <dbReference type="ARBA" id="ARBA00022840"/>
    </source>
</evidence>
<evidence type="ECO:0000259" key="6">
    <source>
        <dbReference type="PROSITE" id="PS51733"/>
    </source>
</evidence>
<dbReference type="AlphaFoldDB" id="A0A9E2KDN8"/>
<gene>
    <name evidence="5" type="primary">birA</name>
    <name evidence="7" type="ORF">H9872_07715</name>
</gene>
<keyword evidence="5" id="KW-0805">Transcription regulation</keyword>
<dbReference type="PROSITE" id="PS51733">
    <property type="entry name" value="BPL_LPL_CATALYTIC"/>
    <property type="match status" value="1"/>
</dbReference>
<feature type="binding site" evidence="5">
    <location>
        <begin position="91"/>
        <end position="93"/>
    </location>
    <ligand>
        <name>biotin</name>
        <dbReference type="ChEBI" id="CHEBI:57586"/>
    </ligand>
</feature>
<keyword evidence="1 5" id="KW-0436">Ligase</keyword>
<evidence type="ECO:0000256" key="1">
    <source>
        <dbReference type="ARBA" id="ARBA00022598"/>
    </source>
</evidence>
<dbReference type="PANTHER" id="PTHR12835:SF5">
    <property type="entry name" value="BIOTIN--PROTEIN LIGASE"/>
    <property type="match status" value="1"/>
</dbReference>
<dbReference type="GO" id="GO:0006355">
    <property type="term" value="P:regulation of DNA-templated transcription"/>
    <property type="evidence" value="ECO:0007669"/>
    <property type="project" value="UniProtKB-UniRule"/>
</dbReference>
<feature type="binding site" evidence="5">
    <location>
        <position position="115"/>
    </location>
    <ligand>
        <name>biotin</name>
        <dbReference type="ChEBI" id="CHEBI:57586"/>
    </ligand>
</feature>
<dbReference type="GO" id="GO:0005737">
    <property type="term" value="C:cytoplasm"/>
    <property type="evidence" value="ECO:0007669"/>
    <property type="project" value="TreeGrafter"/>
</dbReference>
<dbReference type="InterPro" id="IPR003142">
    <property type="entry name" value="BPL_C"/>
</dbReference>
<dbReference type="InterPro" id="IPR045864">
    <property type="entry name" value="aa-tRNA-synth_II/BPL/LPL"/>
</dbReference>
<keyword evidence="3 5" id="KW-0067">ATP-binding</keyword>
<dbReference type="HAMAP" id="MF_00978">
    <property type="entry name" value="Bifunct_BirA"/>
    <property type="match status" value="1"/>
</dbReference>
<dbReference type="InterPro" id="IPR036390">
    <property type="entry name" value="WH_DNA-bd_sf"/>
</dbReference>
<dbReference type="GO" id="GO:0009249">
    <property type="term" value="P:protein lipoylation"/>
    <property type="evidence" value="ECO:0007669"/>
    <property type="project" value="UniProtKB-ARBA"/>
</dbReference>
<dbReference type="NCBIfam" id="TIGR00121">
    <property type="entry name" value="birA_ligase"/>
    <property type="match status" value="1"/>
</dbReference>
<accession>A0A9E2KDN8</accession>
<dbReference type="EC" id="6.3.4.15" evidence="5"/>
<feature type="DNA-binding region" description="H-T-H motif" evidence="5">
    <location>
        <begin position="20"/>
        <end position="39"/>
    </location>
</feature>
<protein>
    <recommendedName>
        <fullName evidence="5">Bifunctional ligase/repressor BirA</fullName>
    </recommendedName>
    <alternativeName>
        <fullName evidence="5">Biotin--[acetyl-CoA-carboxylase] ligase</fullName>
        <ecNumber evidence="5">6.3.4.15</ecNumber>
    </alternativeName>
    <alternativeName>
        <fullName evidence="5">Biotin--protein ligase</fullName>
    </alternativeName>
    <alternativeName>
        <fullName evidence="5">Biotin-[acetyl-CoA carboxylase] synthetase</fullName>
    </alternativeName>
</protein>
<dbReference type="InterPro" id="IPR036388">
    <property type="entry name" value="WH-like_DNA-bd_sf"/>
</dbReference>
<sequence length="327" mass="36567">MEMKDKVLAFLKEQEEYRSGEEISQKLGVTRAAIWKAIKKLQADGYEIESSTKKGYKLLSSPNVITPSEIKHNLCTEVLGQDIYYKGEIDSTNNQAKVLAREGAKEGHLIIAEHQSQGKGRLGRSWQSPAGTGIWMSLILRPHILPKYASQLTLIAGLSMCEVIQEITGLEAKIKWPNDIVVNGKKVCGILTEMSAEMESINYIILGIGVNVNMAYFPEELPYASSLAIEGKKEYSRKAIIKAFLEKFEIDYKVYKKQPDLTPIMERYEKNCITLNRKVKLLVSHEEVIAKATGISNEGELLVTLEDGTMKVVSSGEVSVRGLYDYV</sequence>
<dbReference type="Proteomes" id="UP000824229">
    <property type="component" value="Unassembled WGS sequence"/>
</dbReference>
<dbReference type="GO" id="GO:0003677">
    <property type="term" value="F:DNA binding"/>
    <property type="evidence" value="ECO:0007669"/>
    <property type="project" value="UniProtKB-UniRule"/>
</dbReference>
<dbReference type="Gene3D" id="1.10.10.10">
    <property type="entry name" value="Winged helix-like DNA-binding domain superfamily/Winged helix DNA-binding domain"/>
    <property type="match status" value="1"/>
</dbReference>
<evidence type="ECO:0000256" key="5">
    <source>
        <dbReference type="HAMAP-Rule" id="MF_00978"/>
    </source>
</evidence>
<evidence type="ECO:0000256" key="4">
    <source>
        <dbReference type="ARBA" id="ARBA00023267"/>
    </source>
</evidence>
<dbReference type="GO" id="GO:0005524">
    <property type="term" value="F:ATP binding"/>
    <property type="evidence" value="ECO:0007669"/>
    <property type="project" value="UniProtKB-UniRule"/>
</dbReference>
<evidence type="ECO:0000256" key="2">
    <source>
        <dbReference type="ARBA" id="ARBA00022741"/>
    </source>
</evidence>
<evidence type="ECO:0000313" key="8">
    <source>
        <dbReference type="Proteomes" id="UP000824229"/>
    </source>
</evidence>
<reference evidence="7" key="1">
    <citation type="journal article" date="2021" name="PeerJ">
        <title>Extensive microbial diversity within the chicken gut microbiome revealed by metagenomics and culture.</title>
        <authorList>
            <person name="Gilroy R."/>
            <person name="Ravi A."/>
            <person name="Getino M."/>
            <person name="Pursley I."/>
            <person name="Horton D.L."/>
            <person name="Alikhan N.F."/>
            <person name="Baker D."/>
            <person name="Gharbi K."/>
            <person name="Hall N."/>
            <person name="Watson M."/>
            <person name="Adriaenssens E.M."/>
            <person name="Foster-Nyarko E."/>
            <person name="Jarju S."/>
            <person name="Secka A."/>
            <person name="Antonio M."/>
            <person name="Oren A."/>
            <person name="Chaudhuri R.R."/>
            <person name="La Ragione R."/>
            <person name="Hildebrand F."/>
            <person name="Pallen M.J."/>
        </authorList>
    </citation>
    <scope>NUCLEOTIDE SEQUENCE</scope>
    <source>
        <strain evidence="7">B5-657</strain>
    </source>
</reference>
<evidence type="ECO:0000313" key="7">
    <source>
        <dbReference type="EMBL" id="MBU3804627.1"/>
    </source>
</evidence>
<proteinExistence type="inferred from homology"/>
<dbReference type="SUPFAM" id="SSF55681">
    <property type="entry name" value="Class II aaRS and biotin synthetases"/>
    <property type="match status" value="1"/>
</dbReference>
<dbReference type="CDD" id="cd16442">
    <property type="entry name" value="BPL"/>
    <property type="match status" value="1"/>
</dbReference>
<keyword evidence="5" id="KW-0804">Transcription</keyword>
<comment type="caution">
    <text evidence="7">The sequence shown here is derived from an EMBL/GenBank/DDBJ whole genome shotgun (WGS) entry which is preliminary data.</text>
</comment>
<dbReference type="SUPFAM" id="SSF50037">
    <property type="entry name" value="C-terminal domain of transcriptional repressors"/>
    <property type="match status" value="1"/>
</dbReference>